<organism evidence="3 4">
    <name type="scientific">Tigheibacillus halophilus</name>
    <dbReference type="NCBI Taxonomy" id="361280"/>
    <lineage>
        <taxon>Bacteria</taxon>
        <taxon>Bacillati</taxon>
        <taxon>Bacillota</taxon>
        <taxon>Bacilli</taxon>
        <taxon>Bacillales</taxon>
        <taxon>Bacillaceae</taxon>
        <taxon>Tigheibacillus</taxon>
    </lineage>
</organism>
<protein>
    <submittedName>
        <fullName evidence="3">YdcF family protein</fullName>
    </submittedName>
</protein>
<dbReference type="PANTHER" id="PTHR30336:SF4">
    <property type="entry name" value="ENVELOPE BIOGENESIS FACTOR ELYC"/>
    <property type="match status" value="1"/>
</dbReference>
<dbReference type="CDD" id="cd06259">
    <property type="entry name" value="YdcF-like"/>
    <property type="match status" value="1"/>
</dbReference>
<feature type="domain" description="DUF218" evidence="2">
    <location>
        <begin position="103"/>
        <end position="212"/>
    </location>
</feature>
<evidence type="ECO:0000256" key="1">
    <source>
        <dbReference type="SAM" id="SignalP"/>
    </source>
</evidence>
<evidence type="ECO:0000259" key="2">
    <source>
        <dbReference type="Pfam" id="PF02698"/>
    </source>
</evidence>
<dbReference type="Pfam" id="PF02698">
    <property type="entry name" value="DUF218"/>
    <property type="match status" value="1"/>
</dbReference>
<feature type="chain" id="PRO_5045411721" evidence="1">
    <location>
        <begin position="26"/>
        <end position="246"/>
    </location>
</feature>
<evidence type="ECO:0000313" key="3">
    <source>
        <dbReference type="EMBL" id="MDY0394000.1"/>
    </source>
</evidence>
<dbReference type="InterPro" id="IPR014729">
    <property type="entry name" value="Rossmann-like_a/b/a_fold"/>
</dbReference>
<accession>A0ABU5C4K6</accession>
<proteinExistence type="predicted"/>
<evidence type="ECO:0000313" key="4">
    <source>
        <dbReference type="Proteomes" id="UP001281447"/>
    </source>
</evidence>
<dbReference type="PANTHER" id="PTHR30336">
    <property type="entry name" value="INNER MEMBRANE PROTEIN, PROBABLE PERMEASE"/>
    <property type="match status" value="1"/>
</dbReference>
<dbReference type="Gene3D" id="3.40.50.620">
    <property type="entry name" value="HUPs"/>
    <property type="match status" value="1"/>
</dbReference>
<keyword evidence="1" id="KW-0732">Signal</keyword>
<dbReference type="EMBL" id="JAWDIP010000003">
    <property type="protein sequence ID" value="MDY0394000.1"/>
    <property type="molecule type" value="Genomic_DNA"/>
</dbReference>
<dbReference type="Proteomes" id="UP001281447">
    <property type="component" value="Unassembled WGS sequence"/>
</dbReference>
<feature type="signal peptide" evidence="1">
    <location>
        <begin position="1"/>
        <end position="25"/>
    </location>
</feature>
<comment type="caution">
    <text evidence="3">The sequence shown here is derived from an EMBL/GenBank/DDBJ whole genome shotgun (WGS) entry which is preliminary data.</text>
</comment>
<gene>
    <name evidence="3" type="ORF">RWE15_05340</name>
</gene>
<dbReference type="InterPro" id="IPR051599">
    <property type="entry name" value="Cell_Envelope_Assoc"/>
</dbReference>
<sequence length="246" mass="28274">MKKIYKIFICLLLTLCLMPFSNALAETPADSKTIDTLTSELLYYYGQEARTDVLRTLDLMKEKSEEDYNTWDSVIHYWDWIEKDMKENIDVAPDGLPHNNKHAFIVLGFALKSDGTMEDELVGRLEVALNSAKKYPDSYVLVTGGVEKNGWTEGERMHDWLVDHGLSEDRIIVEKESANTAQNAAYSFDILYNDYDISTVSLISSQYHIKKGQYSLLHHVAIKSERAWKAAHYVPGKWQRWLVSGR</sequence>
<name>A0ABU5C4K6_9BACI</name>
<dbReference type="InterPro" id="IPR003848">
    <property type="entry name" value="DUF218"/>
</dbReference>
<reference evidence="3 4" key="1">
    <citation type="submission" date="2023-10" db="EMBL/GenBank/DDBJ databases">
        <title>Virgibacillus halophilus 5B73C genome.</title>
        <authorList>
            <person name="Miliotis G."/>
            <person name="Sengupta P."/>
            <person name="Hameed A."/>
            <person name="Chuvochina M."/>
            <person name="Mcdonagh F."/>
            <person name="Simpson A.C."/>
            <person name="Singh N.K."/>
            <person name="Rekha P.D."/>
            <person name="Raman K."/>
            <person name="Hugenholtz P."/>
            <person name="Venkateswaran K."/>
        </authorList>
    </citation>
    <scope>NUCLEOTIDE SEQUENCE [LARGE SCALE GENOMIC DNA]</scope>
    <source>
        <strain evidence="3 4">5B73C</strain>
    </source>
</reference>
<keyword evidence="4" id="KW-1185">Reference proteome</keyword>